<keyword evidence="1" id="KW-1015">Disulfide bond</keyword>
<accession>A0AAV2ILG8</accession>
<dbReference type="InterPro" id="IPR018097">
    <property type="entry name" value="EGF_Ca-bd_CS"/>
</dbReference>
<comment type="caution">
    <text evidence="3">The sequence shown here is derived from an EMBL/GenBank/DDBJ whole genome shotgun (WGS) entry which is preliminary data.</text>
</comment>
<feature type="domain" description="NOTCH1 EGF-like calcium-binding" evidence="2">
    <location>
        <begin position="42"/>
        <end position="69"/>
    </location>
</feature>
<dbReference type="Pfam" id="PF07645">
    <property type="entry name" value="EGF_CA"/>
    <property type="match status" value="1"/>
</dbReference>
<reference evidence="3 4" key="1">
    <citation type="submission" date="2024-04" db="EMBL/GenBank/DDBJ databases">
        <authorList>
            <consortium name="Genoscope - CEA"/>
            <person name="William W."/>
        </authorList>
    </citation>
    <scope>NUCLEOTIDE SEQUENCE [LARGE SCALE GENOMIC DNA]</scope>
</reference>
<dbReference type="InterPro" id="IPR000152">
    <property type="entry name" value="EGF-type_Asp/Asn_hydroxyl_site"/>
</dbReference>
<dbReference type="InterPro" id="IPR049883">
    <property type="entry name" value="NOTCH1_EGF-like"/>
</dbReference>
<dbReference type="SUPFAM" id="SSF57196">
    <property type="entry name" value="EGF/Laminin"/>
    <property type="match status" value="1"/>
</dbReference>
<keyword evidence="4" id="KW-1185">Reference proteome</keyword>
<evidence type="ECO:0000256" key="1">
    <source>
        <dbReference type="ARBA" id="ARBA00023157"/>
    </source>
</evidence>
<dbReference type="Proteomes" id="UP001497497">
    <property type="component" value="Unassembled WGS sequence"/>
</dbReference>
<organism evidence="3 4">
    <name type="scientific">Lymnaea stagnalis</name>
    <name type="common">Great pond snail</name>
    <name type="synonym">Helix stagnalis</name>
    <dbReference type="NCBI Taxonomy" id="6523"/>
    <lineage>
        <taxon>Eukaryota</taxon>
        <taxon>Metazoa</taxon>
        <taxon>Spiralia</taxon>
        <taxon>Lophotrochozoa</taxon>
        <taxon>Mollusca</taxon>
        <taxon>Gastropoda</taxon>
        <taxon>Heterobranchia</taxon>
        <taxon>Euthyneura</taxon>
        <taxon>Panpulmonata</taxon>
        <taxon>Hygrophila</taxon>
        <taxon>Lymnaeoidea</taxon>
        <taxon>Lymnaeidae</taxon>
        <taxon>Lymnaea</taxon>
    </lineage>
</organism>
<name>A0AAV2ILG8_LYMST</name>
<dbReference type="PROSITE" id="PS01187">
    <property type="entry name" value="EGF_CA"/>
    <property type="match status" value="1"/>
</dbReference>
<dbReference type="AlphaFoldDB" id="A0AAV2ILG8"/>
<feature type="non-terminal residue" evidence="3">
    <location>
        <position position="69"/>
    </location>
</feature>
<proteinExistence type="predicted"/>
<sequence>MFYGEECQYKSSCHPQNTKSVNPVDGLCTCYLNWTSTDCYADFNECSVGACDATNSHCENTFGSYQCRC</sequence>
<gene>
    <name evidence="3" type="ORF">GSLYS_00020453001</name>
</gene>
<protein>
    <recommendedName>
        <fullName evidence="2">NOTCH1 EGF-like calcium-binding domain-containing protein</fullName>
    </recommendedName>
</protein>
<dbReference type="EMBL" id="CAXITT010000906">
    <property type="protein sequence ID" value="CAL1547128.1"/>
    <property type="molecule type" value="Genomic_DNA"/>
</dbReference>
<dbReference type="PROSITE" id="PS00010">
    <property type="entry name" value="ASX_HYDROXYL"/>
    <property type="match status" value="1"/>
</dbReference>
<dbReference type="Gene3D" id="2.10.25.10">
    <property type="entry name" value="Laminin"/>
    <property type="match status" value="1"/>
</dbReference>
<dbReference type="GO" id="GO:0005509">
    <property type="term" value="F:calcium ion binding"/>
    <property type="evidence" value="ECO:0007669"/>
    <property type="project" value="InterPro"/>
</dbReference>
<evidence type="ECO:0000313" key="4">
    <source>
        <dbReference type="Proteomes" id="UP001497497"/>
    </source>
</evidence>
<evidence type="ECO:0000259" key="2">
    <source>
        <dbReference type="Pfam" id="PF07645"/>
    </source>
</evidence>
<evidence type="ECO:0000313" key="3">
    <source>
        <dbReference type="EMBL" id="CAL1547128.1"/>
    </source>
</evidence>